<dbReference type="NCBIfam" id="NF038025">
    <property type="entry name" value="dapto_LiaX"/>
    <property type="match status" value="1"/>
</dbReference>
<keyword evidence="5" id="KW-1185">Reference proteome</keyword>
<proteinExistence type="predicted"/>
<sequence>MNERERVLDLVKKGVLSTEEALDLLESMAQEKDEKQIQKVSEEVTAEKQDALASLLEDPEDKDFDEKMAQQTAADKKNLETILDDLATEANQASVELDELNVEVAGVHEQIAEVQGKLMELNTKEELDILNDEELADRQELEAELQSLETAADELETEKSELESRLKGLKKDQWSQMKDDFRTKFNDEWKDQATEAFNQAGEKMAEAGSQLGRFFKHTFNSVSQTFNDNVEWKDISIRVPGVANTKFDHTFEFPATEATILDVKAANGNVTFDLWEADYVKVEAKITLYGKMDAATPFDAFSERSRIEVDDDHILFHVPNKRVRADLVFYLPQQTYDHVAVKLLNGNVVVKQLEAKDVYTQSTNGNIDFEKIDATMLEIAGVNGNITIADGTIMDTIIENVNGGITVQATPQTIGASLVNGDIKLTFKEDHLKKVDASSVNGNVKVALPANLGIEGLAKTSLGKINSRLTEIEVVREKKEKLNQLLQFRRVQEETLAQLDLSTTTGNILLKDTDQ</sequence>
<dbReference type="InterPro" id="IPR058219">
    <property type="entry name" value="LiaX"/>
</dbReference>
<evidence type="ECO:0000313" key="5">
    <source>
        <dbReference type="Proteomes" id="UP001429357"/>
    </source>
</evidence>
<feature type="domain" description="YvlB/LiaX N-terminal" evidence="3">
    <location>
        <begin position="2"/>
        <end position="32"/>
    </location>
</feature>
<accession>A0ABV0F0P8</accession>
<feature type="domain" description="DUF4097" evidence="2">
    <location>
        <begin position="322"/>
        <end position="509"/>
    </location>
</feature>
<evidence type="ECO:0000256" key="1">
    <source>
        <dbReference type="SAM" id="Coils"/>
    </source>
</evidence>
<organism evidence="4 5">
    <name type="scientific">Enterococcus diestrammenae</name>
    <dbReference type="NCBI Taxonomy" id="1155073"/>
    <lineage>
        <taxon>Bacteria</taxon>
        <taxon>Bacillati</taxon>
        <taxon>Bacillota</taxon>
        <taxon>Bacilli</taxon>
        <taxon>Lactobacillales</taxon>
        <taxon>Enterococcaceae</taxon>
        <taxon>Enterococcus</taxon>
    </lineage>
</organism>
<name>A0ABV0F0P8_9ENTE</name>
<reference evidence="4" key="1">
    <citation type="submission" date="2016-06" db="EMBL/GenBank/DDBJ databases">
        <authorList>
            <person name="Van Tyne D."/>
        </authorList>
    </citation>
    <scope>NUCLEOTIDE SEQUENCE</scope>
    <source>
        <strain evidence="4">JM9A</strain>
    </source>
</reference>
<dbReference type="Pfam" id="PF13349">
    <property type="entry name" value="DUF4097"/>
    <property type="match status" value="1"/>
</dbReference>
<protein>
    <recommendedName>
        <fullName evidence="6">Adhesin domain-containing protein</fullName>
    </recommendedName>
</protein>
<evidence type="ECO:0008006" key="6">
    <source>
        <dbReference type="Google" id="ProtNLM"/>
    </source>
</evidence>
<dbReference type="Gene3D" id="1.20.5.1160">
    <property type="entry name" value="Vasodilator-stimulated phosphoprotein"/>
    <property type="match status" value="1"/>
</dbReference>
<keyword evidence="1" id="KW-0175">Coiled coil</keyword>
<gene>
    <name evidence="4" type="ORF">BAU18_001225</name>
</gene>
<dbReference type="InterPro" id="IPR053959">
    <property type="entry name" value="YvlB/LiaX_N"/>
</dbReference>
<evidence type="ECO:0000313" key="4">
    <source>
        <dbReference type="EMBL" id="MEO1781638.1"/>
    </source>
</evidence>
<dbReference type="InterPro" id="IPR025164">
    <property type="entry name" value="Toastrack_DUF4097"/>
</dbReference>
<feature type="coiled-coil region" evidence="1">
    <location>
        <begin position="69"/>
        <end position="172"/>
    </location>
</feature>
<dbReference type="Pfam" id="PF22746">
    <property type="entry name" value="SHOCT-like_DUF2089-C"/>
    <property type="match status" value="1"/>
</dbReference>
<reference evidence="4" key="2">
    <citation type="submission" date="2024-02" db="EMBL/GenBank/DDBJ databases">
        <title>The Genome Sequence of Enterococcus diestrammenae JM9A.</title>
        <authorList>
            <person name="Earl A."/>
            <person name="Manson A."/>
            <person name="Gilmore M."/>
            <person name="Sanders J."/>
            <person name="Shea T."/>
            <person name="Howe W."/>
            <person name="Livny J."/>
            <person name="Cuomo C."/>
            <person name="Neafsey D."/>
            <person name="Birren B."/>
        </authorList>
    </citation>
    <scope>NUCLEOTIDE SEQUENCE</scope>
    <source>
        <strain evidence="4">JM9A</strain>
    </source>
</reference>
<evidence type="ECO:0000259" key="3">
    <source>
        <dbReference type="Pfam" id="PF22746"/>
    </source>
</evidence>
<dbReference type="RefSeq" id="WP_161868363.1">
    <property type="nucleotide sequence ID" value="NZ_MAEI02000001.1"/>
</dbReference>
<evidence type="ECO:0000259" key="2">
    <source>
        <dbReference type="Pfam" id="PF13349"/>
    </source>
</evidence>
<dbReference type="EMBL" id="MAEI02000001">
    <property type="protein sequence ID" value="MEO1781638.1"/>
    <property type="molecule type" value="Genomic_DNA"/>
</dbReference>
<comment type="caution">
    <text evidence="4">The sequence shown here is derived from an EMBL/GenBank/DDBJ whole genome shotgun (WGS) entry which is preliminary data.</text>
</comment>
<dbReference type="Proteomes" id="UP001429357">
    <property type="component" value="Unassembled WGS sequence"/>
</dbReference>